<accession>A0A4V1L6A4</accession>
<dbReference type="AlphaFoldDB" id="A0A4V1L6A4"/>
<dbReference type="Proteomes" id="UP000289437">
    <property type="component" value="Unassembled WGS sequence"/>
</dbReference>
<evidence type="ECO:0000313" key="1">
    <source>
        <dbReference type="EMBL" id="RXH58574.1"/>
    </source>
</evidence>
<organism evidence="1 2">
    <name type="scientific">Granulicella sibirica</name>
    <dbReference type="NCBI Taxonomy" id="2479048"/>
    <lineage>
        <taxon>Bacteria</taxon>
        <taxon>Pseudomonadati</taxon>
        <taxon>Acidobacteriota</taxon>
        <taxon>Terriglobia</taxon>
        <taxon>Terriglobales</taxon>
        <taxon>Acidobacteriaceae</taxon>
        <taxon>Granulicella</taxon>
    </lineage>
</organism>
<sequence>MIGDAETAGFLLLVNLMVLLSRLAEDWPTDGTRDVDSKLTKLGLEAPPPDVPKSWVAESTAVSLKTNSFEEWHEKVLDKIAVHWWYSDLAGATGRNPDGTNRQTLIRELKPKDLLYVLTGRLNPGSSGRIPVFTERGEQVGYLVGDQAKRITKSRWGWRQFACCVRKVRIPGPESKDAATVSVLVFERNPSFVNRR</sequence>
<name>A0A4V1L6A4_9BACT</name>
<evidence type="ECO:0000313" key="2">
    <source>
        <dbReference type="Proteomes" id="UP000289437"/>
    </source>
</evidence>
<dbReference type="EMBL" id="RDSM01000001">
    <property type="protein sequence ID" value="RXH58574.1"/>
    <property type="molecule type" value="Genomic_DNA"/>
</dbReference>
<reference evidence="1 2" key="1">
    <citation type="submission" date="2018-11" db="EMBL/GenBank/DDBJ databases">
        <authorList>
            <person name="Mardanov A.V."/>
            <person name="Ravin N.V."/>
            <person name="Dedysh S.N."/>
        </authorList>
    </citation>
    <scope>NUCLEOTIDE SEQUENCE [LARGE SCALE GENOMIC DNA]</scope>
    <source>
        <strain evidence="1 2">AF10</strain>
    </source>
</reference>
<gene>
    <name evidence="1" type="ORF">GRAN_1884</name>
</gene>
<proteinExistence type="predicted"/>
<keyword evidence="2" id="KW-1185">Reference proteome</keyword>
<comment type="caution">
    <text evidence="1">The sequence shown here is derived from an EMBL/GenBank/DDBJ whole genome shotgun (WGS) entry which is preliminary data.</text>
</comment>
<evidence type="ECO:0008006" key="3">
    <source>
        <dbReference type="Google" id="ProtNLM"/>
    </source>
</evidence>
<reference evidence="2" key="2">
    <citation type="submission" date="2019-02" db="EMBL/GenBank/DDBJ databases">
        <title>Granulicella sibirica sp. nov., a psychrotolerant acidobacterium isolated from an organic soil layer in forested tundra, West Siberia.</title>
        <authorList>
            <person name="Oshkin I.Y."/>
            <person name="Kulichevskaya I.S."/>
            <person name="Rijpstra W.I.C."/>
            <person name="Sinninghe Damste J.S."/>
            <person name="Rakitin A.L."/>
            <person name="Ravin N.V."/>
            <person name="Dedysh S.N."/>
        </authorList>
    </citation>
    <scope>NUCLEOTIDE SEQUENCE [LARGE SCALE GENOMIC DNA]</scope>
    <source>
        <strain evidence="2">AF10</strain>
    </source>
</reference>
<protein>
    <recommendedName>
        <fullName evidence="3">HIRAN domain-containing protein</fullName>
    </recommendedName>
</protein>